<evidence type="ECO:0000256" key="5">
    <source>
        <dbReference type="SAM" id="Phobius"/>
    </source>
</evidence>
<dbReference type="AlphaFoldDB" id="A0A7Y6EH62"/>
<dbReference type="EMBL" id="JABMCH010000062">
    <property type="protein sequence ID" value="NUU47031.1"/>
    <property type="molecule type" value="Genomic_DNA"/>
</dbReference>
<keyword evidence="4 5" id="KW-0472">Membrane</keyword>
<evidence type="ECO:0000256" key="2">
    <source>
        <dbReference type="ARBA" id="ARBA00022692"/>
    </source>
</evidence>
<feature type="transmembrane region" description="Helical" evidence="5">
    <location>
        <begin position="71"/>
        <end position="92"/>
    </location>
</feature>
<reference evidence="6 7" key="1">
    <citation type="submission" date="2020-05" db="EMBL/GenBank/DDBJ databases">
        <title>Genome Sequencing of Type Strains.</title>
        <authorList>
            <person name="Lemaire J.F."/>
            <person name="Inderbitzin P."/>
            <person name="Gregorio O.A."/>
            <person name="Collins S.B."/>
            <person name="Wespe N."/>
            <person name="Knight-Connoni V."/>
        </authorList>
    </citation>
    <scope>NUCLEOTIDE SEQUENCE [LARGE SCALE GENOMIC DNA]</scope>
    <source>
        <strain evidence="6 7">DSM 100049</strain>
    </source>
</reference>
<dbReference type="InterPro" id="IPR024199">
    <property type="entry name" value="Uncharacterised_DsbB"/>
</dbReference>
<evidence type="ECO:0000313" key="6">
    <source>
        <dbReference type="EMBL" id="NUU47031.1"/>
    </source>
</evidence>
<proteinExistence type="predicted"/>
<evidence type="ECO:0000256" key="4">
    <source>
        <dbReference type="ARBA" id="ARBA00023136"/>
    </source>
</evidence>
<evidence type="ECO:0000313" key="7">
    <source>
        <dbReference type="Proteomes" id="UP000536441"/>
    </source>
</evidence>
<evidence type="ECO:0000256" key="3">
    <source>
        <dbReference type="ARBA" id="ARBA00022989"/>
    </source>
</evidence>
<dbReference type="GO" id="GO:0015035">
    <property type="term" value="F:protein-disulfide reductase activity"/>
    <property type="evidence" value="ECO:0007669"/>
    <property type="project" value="InterPro"/>
</dbReference>
<dbReference type="GO" id="GO:0006457">
    <property type="term" value="P:protein folding"/>
    <property type="evidence" value="ECO:0007669"/>
    <property type="project" value="InterPro"/>
</dbReference>
<keyword evidence="2 5" id="KW-0812">Transmembrane</keyword>
<keyword evidence="3 5" id="KW-1133">Transmembrane helix</keyword>
<evidence type="ECO:0000256" key="1">
    <source>
        <dbReference type="ARBA" id="ARBA00004141"/>
    </source>
</evidence>
<dbReference type="GO" id="GO:0016020">
    <property type="term" value="C:membrane"/>
    <property type="evidence" value="ECO:0007669"/>
    <property type="project" value="UniProtKB-SubCell"/>
</dbReference>
<protein>
    <submittedName>
        <fullName evidence="6">Disulfide bond formation protein B</fullName>
    </submittedName>
</protein>
<feature type="transmembrane region" description="Helical" evidence="5">
    <location>
        <begin position="45"/>
        <end position="62"/>
    </location>
</feature>
<dbReference type="InterPro" id="IPR003752">
    <property type="entry name" value="DiS_bond_form_DsbB/BdbC"/>
</dbReference>
<keyword evidence="7" id="KW-1185">Reference proteome</keyword>
<dbReference type="Pfam" id="PF02600">
    <property type="entry name" value="DsbB"/>
    <property type="match status" value="1"/>
</dbReference>
<comment type="caution">
    <text evidence="6">The sequence shown here is derived from an EMBL/GenBank/DDBJ whole genome shotgun (WGS) entry which is preliminary data.</text>
</comment>
<name>A0A7Y6EH62_9SPHN</name>
<dbReference type="InterPro" id="IPR023380">
    <property type="entry name" value="DsbB-like_sf"/>
</dbReference>
<dbReference type="RefSeq" id="WP_175311638.1">
    <property type="nucleotide sequence ID" value="NZ_CBCRYR010000014.1"/>
</dbReference>
<organism evidence="6 7">
    <name type="scientific">Sphingomonas zeae</name>
    <dbReference type="NCBI Taxonomy" id="1646122"/>
    <lineage>
        <taxon>Bacteria</taxon>
        <taxon>Pseudomonadati</taxon>
        <taxon>Pseudomonadota</taxon>
        <taxon>Alphaproteobacteria</taxon>
        <taxon>Sphingomonadales</taxon>
        <taxon>Sphingomonadaceae</taxon>
        <taxon>Sphingomonas</taxon>
    </lineage>
</organism>
<dbReference type="Proteomes" id="UP000536441">
    <property type="component" value="Unassembled WGS sequence"/>
</dbReference>
<comment type="subcellular location">
    <subcellularLocation>
        <location evidence="1">Membrane</location>
        <topology evidence="1">Multi-pass membrane protein</topology>
    </subcellularLocation>
</comment>
<sequence>MATPRTRNERLANIIAFALPAALLAGAWASQLIGGLYPCEMCHWQRWPHYAALVPALIAFFVPQRSIRGSLVVLAALLIAVSGAIGVAHAGVEYGWWQGFTACTSTVNFTGGSAADRLNAILKAPVIRCDVAQWTLGGISLAGFNAILSLGGAVGILLLMRKVQ</sequence>
<dbReference type="SUPFAM" id="SSF158442">
    <property type="entry name" value="DsbB-like"/>
    <property type="match status" value="1"/>
</dbReference>
<dbReference type="PIRSF" id="PIRSF033913">
    <property type="entry name" value="S-S_format_DsbB"/>
    <property type="match status" value="1"/>
</dbReference>
<gene>
    <name evidence="6" type="ORF">HP438_08605</name>
</gene>
<accession>A0A7Y6EH62</accession>
<feature type="transmembrane region" description="Helical" evidence="5">
    <location>
        <begin position="141"/>
        <end position="160"/>
    </location>
</feature>
<dbReference type="Gene3D" id="1.20.1550.10">
    <property type="entry name" value="DsbB-like"/>
    <property type="match status" value="1"/>
</dbReference>